<feature type="domain" description="Ras-GAP" evidence="2">
    <location>
        <begin position="165"/>
        <end position="368"/>
    </location>
</feature>
<protein>
    <submittedName>
        <fullName evidence="4">Rho GTPase activation protein</fullName>
    </submittedName>
</protein>
<dbReference type="VEuPathDB" id="FungiDB:YALI1_E11215g"/>
<dbReference type="InterPro" id="IPR008936">
    <property type="entry name" value="Rho_GTPase_activation_prot"/>
</dbReference>
<evidence type="ECO:0000313" key="5">
    <source>
        <dbReference type="Proteomes" id="UP000182444"/>
    </source>
</evidence>
<dbReference type="Pfam" id="PF03836">
    <property type="entry name" value="RasGAP_C"/>
    <property type="match status" value="1"/>
</dbReference>
<organism evidence="3 5">
    <name type="scientific">Yarrowia lipolytica</name>
    <name type="common">Candida lipolytica</name>
    <dbReference type="NCBI Taxonomy" id="4952"/>
    <lineage>
        <taxon>Eukaryota</taxon>
        <taxon>Fungi</taxon>
        <taxon>Dikarya</taxon>
        <taxon>Ascomycota</taxon>
        <taxon>Saccharomycotina</taxon>
        <taxon>Dipodascomycetes</taxon>
        <taxon>Dipodascales</taxon>
        <taxon>Dipodascales incertae sedis</taxon>
        <taxon>Yarrowia</taxon>
    </lineage>
</organism>
<dbReference type="InterPro" id="IPR001936">
    <property type="entry name" value="RasGAP_dom"/>
</dbReference>
<gene>
    <name evidence="4" type="ORF">B0I71DRAFT_22177</name>
    <name evidence="3" type="ORF">YALI1_E11215g</name>
</gene>
<evidence type="ECO:0000256" key="1">
    <source>
        <dbReference type="SAM" id="MobiDB-lite"/>
    </source>
</evidence>
<dbReference type="PANTHER" id="PTHR14149">
    <property type="entry name" value="RAS GTPASE-ACTIVATING PROTEIN WITH IQ MOTIF"/>
    <property type="match status" value="1"/>
</dbReference>
<feature type="region of interest" description="Disordered" evidence="1">
    <location>
        <begin position="637"/>
        <end position="670"/>
    </location>
</feature>
<dbReference type="GO" id="GO:0005938">
    <property type="term" value="C:cell cortex"/>
    <property type="evidence" value="ECO:0007669"/>
    <property type="project" value="TreeGrafter"/>
</dbReference>
<dbReference type="eggNOG" id="KOG2128">
    <property type="taxonomic scope" value="Eukaryota"/>
</dbReference>
<dbReference type="GO" id="GO:0046580">
    <property type="term" value="P:negative regulation of Ras protein signal transduction"/>
    <property type="evidence" value="ECO:0007669"/>
    <property type="project" value="TreeGrafter"/>
</dbReference>
<feature type="region of interest" description="Disordered" evidence="1">
    <location>
        <begin position="1"/>
        <end position="20"/>
    </location>
</feature>
<name>A0A1D8NHP2_YARLL</name>
<dbReference type="Pfam" id="PF00616">
    <property type="entry name" value="RasGAP"/>
    <property type="match status" value="1"/>
</dbReference>
<evidence type="ECO:0000313" key="6">
    <source>
        <dbReference type="Proteomes" id="UP000256601"/>
    </source>
</evidence>
<proteinExistence type="predicted"/>
<dbReference type="Proteomes" id="UP000256601">
    <property type="component" value="Unassembled WGS sequence"/>
</dbReference>
<evidence type="ECO:0000313" key="3">
    <source>
        <dbReference type="EMBL" id="AOW05153.1"/>
    </source>
</evidence>
<dbReference type="OMA" id="AYMITLN"/>
<dbReference type="PROSITE" id="PS50018">
    <property type="entry name" value="RAS_GTPASE_ACTIV_2"/>
    <property type="match status" value="1"/>
</dbReference>
<dbReference type="GO" id="GO:0005096">
    <property type="term" value="F:GTPase activator activity"/>
    <property type="evidence" value="ECO:0007669"/>
    <property type="project" value="TreeGrafter"/>
</dbReference>
<dbReference type="VEuPathDB" id="FungiDB:YALI0_E09086g"/>
<dbReference type="SMART" id="SM00323">
    <property type="entry name" value="RasGAP"/>
    <property type="match status" value="1"/>
</dbReference>
<dbReference type="SUPFAM" id="SSF143885">
    <property type="entry name" value="RGC domain-like"/>
    <property type="match status" value="1"/>
</dbReference>
<accession>A0A1D8NHP2</accession>
<dbReference type="Proteomes" id="UP000182444">
    <property type="component" value="Chromosome 1E"/>
</dbReference>
<reference evidence="3 5" key="1">
    <citation type="journal article" date="2016" name="PLoS ONE">
        <title>Sequence Assembly of Yarrowia lipolytica Strain W29/CLIB89 Shows Transposable Element Diversity.</title>
        <authorList>
            <person name="Magnan C."/>
            <person name="Yu J."/>
            <person name="Chang I."/>
            <person name="Jahn E."/>
            <person name="Kanomata Y."/>
            <person name="Wu J."/>
            <person name="Zeller M."/>
            <person name="Oakes M."/>
            <person name="Baldi P."/>
            <person name="Sandmeyer S."/>
        </authorList>
    </citation>
    <scope>NUCLEOTIDE SEQUENCE [LARGE SCALE GENOMIC DNA]</scope>
    <source>
        <strain evidence="3">CLIB89</strain>
        <strain evidence="5">CLIB89(W29)</strain>
    </source>
</reference>
<dbReference type="EMBL" id="KZ858964">
    <property type="protein sequence ID" value="RDW27356.1"/>
    <property type="molecule type" value="Genomic_DNA"/>
</dbReference>
<dbReference type="EMBL" id="CP017557">
    <property type="protein sequence ID" value="AOW05153.1"/>
    <property type="molecule type" value="Genomic_DNA"/>
</dbReference>
<dbReference type="CDD" id="cd05132">
    <property type="entry name" value="RasGAP_GAPA"/>
    <property type="match status" value="1"/>
</dbReference>
<dbReference type="Gene3D" id="1.10.506.10">
    <property type="entry name" value="GTPase Activation - p120gap, domain 1"/>
    <property type="match status" value="1"/>
</dbReference>
<reference evidence="4 6" key="2">
    <citation type="submission" date="2018-07" db="EMBL/GenBank/DDBJ databases">
        <title>Draft Genome Assemblies for Five Robust Yarrowia lipolytica Strains Exhibiting High Lipid Production and Pentose Sugar Utilization and Sugar Alcohol Secretion from Undetoxified Lignocellulosic Biomass Hydrolysates.</title>
        <authorList>
            <consortium name="DOE Joint Genome Institute"/>
            <person name="Walker C."/>
            <person name="Ryu S."/>
            <person name="Na H."/>
            <person name="Zane M."/>
            <person name="LaButti K."/>
            <person name="Lipzen A."/>
            <person name="Haridas S."/>
            <person name="Barry K."/>
            <person name="Grigoriev I.V."/>
            <person name="Quarterman J."/>
            <person name="Slininger P."/>
            <person name="Dien B."/>
            <person name="Trinh C.T."/>
        </authorList>
    </citation>
    <scope>NUCLEOTIDE SEQUENCE [LARGE SCALE GENOMIC DNA]</scope>
    <source>
        <strain evidence="4 6">YB392</strain>
    </source>
</reference>
<feature type="compositionally biased region" description="Low complexity" evidence="1">
    <location>
        <begin position="652"/>
        <end position="665"/>
    </location>
</feature>
<dbReference type="AlphaFoldDB" id="A0A1D8NHP2"/>
<feature type="compositionally biased region" description="Polar residues" evidence="1">
    <location>
        <begin position="1"/>
        <end position="18"/>
    </location>
</feature>
<dbReference type="PANTHER" id="PTHR14149:SF17">
    <property type="entry name" value="GTPASE-ACTIVATING PROTEIN"/>
    <property type="match status" value="1"/>
</dbReference>
<dbReference type="KEGG" id="yli:2912519"/>
<evidence type="ECO:0000259" key="2">
    <source>
        <dbReference type="PROSITE" id="PS50018"/>
    </source>
</evidence>
<dbReference type="GeneID" id="2912519"/>
<evidence type="ECO:0000313" key="4">
    <source>
        <dbReference type="EMBL" id="RDW27356.1"/>
    </source>
</evidence>
<sequence>MLPLQRQQTGTSTAPSQRQSKRFSVAAMYMSMGGVDKDDDIDDALAKAQKHLRFLKAAISEQSKHNFVLEKDVRYLDTRIALIIQNKMGVEEQKDIASRLDEHEAISETSFPDRKKTDLYSNLFFLLQSEPKHIASLCTLVSMTEIDSLLQTVMFTIYGNQYEQREEHLLLSMFQAVLAYQFDTTLEFSSLLRANTPVSRMMTTYTRRGPGQSYLRETLSHCLNDIISNPQTLEINPMRVLIETDSAPDMTMDQAAENPEVIAIIEPRLRTLEAICENVLSTIINSKSIVPYGIRWICKQIRGLARRKYPDAPDASVCSLIGAFFFLRFINPAIVSPQTYMLIDKLPNDANCRRTLTLVAKVLQNIANKPTTSKEPYMASLTPFLEVNKNRVNKFLNELCEVPDFYESLEMDQYIALSKKDLSISITLNEIYGMHGLLVKYISDTKDVHLQKVMGDLGTCPALVPRAQNATIDLSLFSQWEASVLNESHSDSGAYNGLSLLPDISRSDVVFMELKTILINIIRAFPPGHPILTRPLRLRSIADFAASSSVDDSGVIKRGIKALDLLDEMDKDEYADDDKFVLVSEIENELSQLGSLQDSVEQEAVSLETVYRVITEQNEYLRSQLDTYRSYLNNVRSHTGSKKDRKIVQDDTTTATTPNPLLNPAGSTSSYSEGLVKKYNVTQLMRDGVILTCSLPLNRVGPSLVFYIASPAPGTFVLALVMKGRSDPVVTVDFKIDDLLEIADQEVDEIDLQCLVLSVKNLQVLLKREFDRRR</sequence>
<dbReference type="InterPro" id="IPR023152">
    <property type="entry name" value="RasGAP_CS"/>
</dbReference>
<dbReference type="PROSITE" id="PS00509">
    <property type="entry name" value="RAS_GTPASE_ACTIV_1"/>
    <property type="match status" value="1"/>
</dbReference>
<dbReference type="SUPFAM" id="SSF48350">
    <property type="entry name" value="GTPase activation domain, GAP"/>
    <property type="match status" value="1"/>
</dbReference>
<dbReference type="GO" id="GO:0007165">
    <property type="term" value="P:signal transduction"/>
    <property type="evidence" value="ECO:0007669"/>
    <property type="project" value="UniProtKB-ARBA"/>
</dbReference>
<dbReference type="InterPro" id="IPR000593">
    <property type="entry name" value="RasGAP_C"/>
</dbReference>